<protein>
    <recommendedName>
        <fullName evidence="4">Transmembrane protein</fullName>
    </recommendedName>
</protein>
<sequence>MGCRCWLRKAKGLLFNEGFPTPRGVFYLITTTLLSLLLPLSFLLLATLSAAQYYIQSLNWYVLQDPLPYILNLALHVNPCVLYFLVSIITIATLIHGLMDKATLSSCESSSNSWLSSRISVHLYIAWILLCAFQFCIGLGIEGSIVAGVYDYSESSFGAERSLVSRVIFLFGLHESTQVWSRFVVRPIVDDTVYGVARKERWVERVSAAASLGVLWWWRLRDEVETLVVMGQVKREQLLDVRLADFVGWWLYYLTVTIGMVRVIKGVMWILMISLCRRRATQISQVDSGDDNDDDDKV</sequence>
<proteinExistence type="predicted"/>
<dbReference type="PANTHER" id="PTHR37172:SF3">
    <property type="entry name" value="TRANSMEMBRANE PROTEIN"/>
    <property type="match status" value="1"/>
</dbReference>
<evidence type="ECO:0000256" key="1">
    <source>
        <dbReference type="SAM" id="Phobius"/>
    </source>
</evidence>
<name>A0ABU6SDH3_9FABA</name>
<dbReference type="Proteomes" id="UP001341840">
    <property type="component" value="Unassembled WGS sequence"/>
</dbReference>
<accession>A0ABU6SDH3</accession>
<feature type="transmembrane region" description="Helical" evidence="1">
    <location>
        <begin position="119"/>
        <end position="141"/>
    </location>
</feature>
<dbReference type="PANTHER" id="PTHR37172">
    <property type="entry name" value="TRANSMEMBRANE PROTEIN"/>
    <property type="match status" value="1"/>
</dbReference>
<feature type="transmembrane region" description="Helical" evidence="1">
    <location>
        <begin position="25"/>
        <end position="55"/>
    </location>
</feature>
<keyword evidence="1" id="KW-0812">Transmembrane</keyword>
<evidence type="ECO:0008006" key="4">
    <source>
        <dbReference type="Google" id="ProtNLM"/>
    </source>
</evidence>
<feature type="transmembrane region" description="Helical" evidence="1">
    <location>
        <begin position="250"/>
        <end position="275"/>
    </location>
</feature>
<evidence type="ECO:0000313" key="3">
    <source>
        <dbReference type="Proteomes" id="UP001341840"/>
    </source>
</evidence>
<organism evidence="2 3">
    <name type="scientific">Stylosanthes scabra</name>
    <dbReference type="NCBI Taxonomy" id="79078"/>
    <lineage>
        <taxon>Eukaryota</taxon>
        <taxon>Viridiplantae</taxon>
        <taxon>Streptophyta</taxon>
        <taxon>Embryophyta</taxon>
        <taxon>Tracheophyta</taxon>
        <taxon>Spermatophyta</taxon>
        <taxon>Magnoliopsida</taxon>
        <taxon>eudicotyledons</taxon>
        <taxon>Gunneridae</taxon>
        <taxon>Pentapetalae</taxon>
        <taxon>rosids</taxon>
        <taxon>fabids</taxon>
        <taxon>Fabales</taxon>
        <taxon>Fabaceae</taxon>
        <taxon>Papilionoideae</taxon>
        <taxon>50 kb inversion clade</taxon>
        <taxon>dalbergioids sensu lato</taxon>
        <taxon>Dalbergieae</taxon>
        <taxon>Pterocarpus clade</taxon>
        <taxon>Stylosanthes</taxon>
    </lineage>
</organism>
<reference evidence="2 3" key="1">
    <citation type="journal article" date="2023" name="Plants (Basel)">
        <title>Bridging the Gap: Combining Genomics and Transcriptomics Approaches to Understand Stylosanthes scabra, an Orphan Legume from the Brazilian Caatinga.</title>
        <authorList>
            <person name="Ferreira-Neto J.R.C."/>
            <person name="da Silva M.D."/>
            <person name="Binneck E."/>
            <person name="de Melo N.F."/>
            <person name="da Silva R.H."/>
            <person name="de Melo A.L.T.M."/>
            <person name="Pandolfi V."/>
            <person name="Bustamante F.O."/>
            <person name="Brasileiro-Vidal A.C."/>
            <person name="Benko-Iseppon A.M."/>
        </authorList>
    </citation>
    <scope>NUCLEOTIDE SEQUENCE [LARGE SCALE GENOMIC DNA]</scope>
    <source>
        <tissue evidence="2">Leaves</tissue>
    </source>
</reference>
<comment type="caution">
    <text evidence="2">The sequence shown here is derived from an EMBL/GenBank/DDBJ whole genome shotgun (WGS) entry which is preliminary data.</text>
</comment>
<dbReference type="EMBL" id="JASCZI010060591">
    <property type="protein sequence ID" value="MED6134349.1"/>
    <property type="molecule type" value="Genomic_DNA"/>
</dbReference>
<keyword evidence="1" id="KW-0472">Membrane</keyword>
<keyword evidence="3" id="KW-1185">Reference proteome</keyword>
<keyword evidence="1" id="KW-1133">Transmembrane helix</keyword>
<gene>
    <name evidence="2" type="ORF">PIB30_036202</name>
</gene>
<feature type="transmembrane region" description="Helical" evidence="1">
    <location>
        <begin position="75"/>
        <end position="98"/>
    </location>
</feature>
<evidence type="ECO:0000313" key="2">
    <source>
        <dbReference type="EMBL" id="MED6134349.1"/>
    </source>
</evidence>